<feature type="transmembrane region" description="Helical" evidence="4">
    <location>
        <begin position="333"/>
        <end position="357"/>
    </location>
</feature>
<feature type="transmembrane region" description="Helical" evidence="4">
    <location>
        <begin position="303"/>
        <end position="321"/>
    </location>
</feature>
<feature type="transmembrane region" description="Helical" evidence="4">
    <location>
        <begin position="115"/>
        <end position="136"/>
    </location>
</feature>
<name>A0A916SW01_9SPHN</name>
<evidence type="ECO:0000256" key="1">
    <source>
        <dbReference type="ARBA" id="ARBA00022692"/>
    </source>
</evidence>
<dbReference type="InterPro" id="IPR052528">
    <property type="entry name" value="Sugar_transport-like"/>
</dbReference>
<reference evidence="5" key="2">
    <citation type="submission" date="2020-09" db="EMBL/GenBank/DDBJ databases">
        <authorList>
            <person name="Sun Q."/>
            <person name="Zhou Y."/>
        </authorList>
    </citation>
    <scope>NUCLEOTIDE SEQUENCE</scope>
    <source>
        <strain evidence="5">CGMCC 1.15330</strain>
    </source>
</reference>
<proteinExistence type="predicted"/>
<feature type="transmembrane region" description="Helical" evidence="4">
    <location>
        <begin position="56"/>
        <end position="80"/>
    </location>
</feature>
<dbReference type="PANTHER" id="PTHR23526">
    <property type="entry name" value="INTEGRAL MEMBRANE TRANSPORT PROTEIN-RELATED"/>
    <property type="match status" value="1"/>
</dbReference>
<accession>A0A916SW01</accession>
<gene>
    <name evidence="5" type="ORF">GCM10011380_05920</name>
</gene>
<feature type="transmembrane region" description="Helical" evidence="4">
    <location>
        <begin position="423"/>
        <end position="443"/>
    </location>
</feature>
<feature type="transmembrane region" description="Helical" evidence="4">
    <location>
        <begin position="29"/>
        <end position="50"/>
    </location>
</feature>
<organism evidence="5 6">
    <name type="scientific">Sphingomonas metalli</name>
    <dbReference type="NCBI Taxonomy" id="1779358"/>
    <lineage>
        <taxon>Bacteria</taxon>
        <taxon>Pseudomonadati</taxon>
        <taxon>Pseudomonadota</taxon>
        <taxon>Alphaproteobacteria</taxon>
        <taxon>Sphingomonadales</taxon>
        <taxon>Sphingomonadaceae</taxon>
        <taxon>Sphingomonas</taxon>
    </lineage>
</organism>
<feature type="transmembrane region" description="Helical" evidence="4">
    <location>
        <begin position="87"/>
        <end position="109"/>
    </location>
</feature>
<dbReference type="Proteomes" id="UP000623067">
    <property type="component" value="Unassembled WGS sequence"/>
</dbReference>
<feature type="transmembrane region" description="Helical" evidence="4">
    <location>
        <begin position="240"/>
        <end position="262"/>
    </location>
</feature>
<dbReference type="Pfam" id="PF07690">
    <property type="entry name" value="MFS_1"/>
    <property type="match status" value="1"/>
</dbReference>
<evidence type="ECO:0000256" key="3">
    <source>
        <dbReference type="ARBA" id="ARBA00023136"/>
    </source>
</evidence>
<evidence type="ECO:0000313" key="5">
    <source>
        <dbReference type="EMBL" id="GGB19160.1"/>
    </source>
</evidence>
<keyword evidence="1 4" id="KW-0812">Transmembrane</keyword>
<comment type="caution">
    <text evidence="5">The sequence shown here is derived from an EMBL/GenBank/DDBJ whole genome shotgun (WGS) entry which is preliminary data.</text>
</comment>
<evidence type="ECO:0000256" key="4">
    <source>
        <dbReference type="SAM" id="Phobius"/>
    </source>
</evidence>
<feature type="transmembrane region" description="Helical" evidence="4">
    <location>
        <begin position="268"/>
        <end position="291"/>
    </location>
</feature>
<dbReference type="InterPro" id="IPR036259">
    <property type="entry name" value="MFS_trans_sf"/>
</dbReference>
<dbReference type="Gene3D" id="1.20.1250.20">
    <property type="entry name" value="MFS general substrate transporter like domains"/>
    <property type="match status" value="1"/>
</dbReference>
<keyword evidence="6" id="KW-1185">Reference proteome</keyword>
<dbReference type="InterPro" id="IPR011701">
    <property type="entry name" value="MFS"/>
</dbReference>
<reference evidence="5" key="1">
    <citation type="journal article" date="2014" name="Int. J. Syst. Evol. Microbiol.">
        <title>Complete genome sequence of Corynebacterium casei LMG S-19264T (=DSM 44701T), isolated from a smear-ripened cheese.</title>
        <authorList>
            <consortium name="US DOE Joint Genome Institute (JGI-PGF)"/>
            <person name="Walter F."/>
            <person name="Albersmeier A."/>
            <person name="Kalinowski J."/>
            <person name="Ruckert C."/>
        </authorList>
    </citation>
    <scope>NUCLEOTIDE SEQUENCE</scope>
    <source>
        <strain evidence="5">CGMCC 1.15330</strain>
    </source>
</reference>
<keyword evidence="3 4" id="KW-0472">Membrane</keyword>
<feature type="transmembrane region" description="Helical" evidence="4">
    <location>
        <begin position="157"/>
        <end position="175"/>
    </location>
</feature>
<dbReference type="GO" id="GO:0022857">
    <property type="term" value="F:transmembrane transporter activity"/>
    <property type="evidence" value="ECO:0007669"/>
    <property type="project" value="InterPro"/>
</dbReference>
<evidence type="ECO:0000313" key="6">
    <source>
        <dbReference type="Proteomes" id="UP000623067"/>
    </source>
</evidence>
<keyword evidence="2 4" id="KW-1133">Transmembrane helix</keyword>
<evidence type="ECO:0000256" key="2">
    <source>
        <dbReference type="ARBA" id="ARBA00022989"/>
    </source>
</evidence>
<dbReference type="EMBL" id="BMIH01000001">
    <property type="protein sequence ID" value="GGB19160.1"/>
    <property type="molecule type" value="Genomic_DNA"/>
</dbReference>
<dbReference type="CDD" id="cd06174">
    <property type="entry name" value="MFS"/>
    <property type="match status" value="1"/>
</dbReference>
<feature type="transmembrane region" description="Helical" evidence="4">
    <location>
        <begin position="369"/>
        <end position="391"/>
    </location>
</feature>
<feature type="transmembrane region" description="Helical" evidence="4">
    <location>
        <begin position="187"/>
        <end position="208"/>
    </location>
</feature>
<protein>
    <submittedName>
        <fullName evidence="5">MFS transporter</fullName>
    </submittedName>
</protein>
<dbReference type="PANTHER" id="PTHR23526:SF2">
    <property type="entry name" value="MAJOR FACILITATOR SUPERFAMILY (MFS) PROFILE DOMAIN-CONTAINING PROTEIN"/>
    <property type="match status" value="1"/>
</dbReference>
<dbReference type="AlphaFoldDB" id="A0A916SW01"/>
<sequence length="511" mass="53951">MPAMVSLSPQSVVTPEEQERGLRLLVGEAALSGGAAALTTGVILTAFALHLGASNVMIGVLASVPFLAQLLQLPAIALIARWPHRKAISVVTSLVGRAMLAVMAALAFFSGTAPLLIFVAAQAILCGLGAVGSCAWNAWMRDLAPEERLGQVFALRSLWLTGVSLVLGLAAALALDLTAPRSTPRDFVFAGMFAAGCVTGLISARVVAAMPEPQMPPAPGAVPLLALLRPPLGDPNFRRLLGFIASWQFAVNLATPFFTVFIVRQLGFNVSFVLLLSVVSQIANLAALRMWGTLSDRFANKSVLAVCAPTYILAIVAMIGASQFDSRWLVKGWLVLLHVVMGGSIAGVTLTSTNIALKLSPKGSATAYVAASAIATALAAGLAPILGGLLADFFAARRFELVARWSGPSGVLSLPFVLSRWDFYFLIAGMIGLYAMHRLSLVAETGEIERRAMVGQVLGETRRTIRNISSVAGLRAATDLPANLLREGWLRVRLRRAQAAKRARTDPAVTS</sequence>
<dbReference type="SUPFAM" id="SSF103473">
    <property type="entry name" value="MFS general substrate transporter"/>
    <property type="match status" value="1"/>
</dbReference>